<keyword evidence="10" id="KW-1185">Reference proteome</keyword>
<evidence type="ECO:0000256" key="3">
    <source>
        <dbReference type="ARBA" id="ARBA00022723"/>
    </source>
</evidence>
<dbReference type="RefSeq" id="WP_162083677.1">
    <property type="nucleotide sequence ID" value="NZ_AP021881.1"/>
</dbReference>
<dbReference type="PANTHER" id="PTHR37823">
    <property type="entry name" value="CYTOCHROME C-553-LIKE"/>
    <property type="match status" value="1"/>
</dbReference>
<dbReference type="InterPro" id="IPR051811">
    <property type="entry name" value="Cytochrome_c550/c551-like"/>
</dbReference>
<accession>A0A809SC50</accession>
<evidence type="ECO:0000256" key="1">
    <source>
        <dbReference type="ARBA" id="ARBA00022448"/>
    </source>
</evidence>
<dbReference type="InterPro" id="IPR009056">
    <property type="entry name" value="Cyt_c-like_dom"/>
</dbReference>
<dbReference type="SUPFAM" id="SSF46626">
    <property type="entry name" value="Cytochrome c"/>
    <property type="match status" value="2"/>
</dbReference>
<evidence type="ECO:0000256" key="2">
    <source>
        <dbReference type="ARBA" id="ARBA00022617"/>
    </source>
</evidence>
<dbReference type="Pfam" id="PF00034">
    <property type="entry name" value="Cytochrom_C"/>
    <property type="match status" value="1"/>
</dbReference>
<dbReference type="Pfam" id="PF13442">
    <property type="entry name" value="Cytochrome_CBB3"/>
    <property type="match status" value="1"/>
</dbReference>
<dbReference type="GO" id="GO:0009055">
    <property type="term" value="F:electron transfer activity"/>
    <property type="evidence" value="ECO:0007669"/>
    <property type="project" value="InterPro"/>
</dbReference>
<dbReference type="PANTHER" id="PTHR37823:SF1">
    <property type="entry name" value="CYTOCHROME C-553-LIKE"/>
    <property type="match status" value="1"/>
</dbReference>
<organism evidence="9 10">
    <name type="scientific">Sulfuriferula nivalis</name>
    <dbReference type="NCBI Taxonomy" id="2675298"/>
    <lineage>
        <taxon>Bacteria</taxon>
        <taxon>Pseudomonadati</taxon>
        <taxon>Pseudomonadota</taxon>
        <taxon>Betaproteobacteria</taxon>
        <taxon>Nitrosomonadales</taxon>
        <taxon>Sulfuricellaceae</taxon>
        <taxon>Sulfuriferula</taxon>
    </lineage>
</organism>
<dbReference type="InterPro" id="IPR005180">
    <property type="entry name" value="DUF302"/>
</dbReference>
<dbReference type="Gene3D" id="1.10.760.10">
    <property type="entry name" value="Cytochrome c-like domain"/>
    <property type="match status" value="2"/>
</dbReference>
<evidence type="ECO:0000256" key="6">
    <source>
        <dbReference type="PROSITE-ProRule" id="PRU00433"/>
    </source>
</evidence>
<dbReference type="PROSITE" id="PS51007">
    <property type="entry name" value="CYTC"/>
    <property type="match status" value="2"/>
</dbReference>
<keyword evidence="7" id="KW-0732">Signal</keyword>
<keyword evidence="1" id="KW-0813">Transport</keyword>
<evidence type="ECO:0000256" key="7">
    <source>
        <dbReference type="SAM" id="SignalP"/>
    </source>
</evidence>
<reference evidence="10" key="1">
    <citation type="submission" date="2019-11" db="EMBL/GenBank/DDBJ databases">
        <title>Isolation and characterization of a novel species in the genus Sulfuriferula.</title>
        <authorList>
            <person name="Mochizuki J."/>
            <person name="Kojima H."/>
            <person name="Fukui M."/>
        </authorList>
    </citation>
    <scope>NUCLEOTIDE SEQUENCE [LARGE SCALE GENOMIC DNA]</scope>
    <source>
        <strain evidence="10">SGTM</strain>
    </source>
</reference>
<dbReference type="Pfam" id="PF03625">
    <property type="entry name" value="DUF302"/>
    <property type="match status" value="1"/>
</dbReference>
<dbReference type="Gene3D" id="3.30.310.70">
    <property type="entry name" value="TT1751-like domain"/>
    <property type="match status" value="1"/>
</dbReference>
<evidence type="ECO:0000256" key="5">
    <source>
        <dbReference type="ARBA" id="ARBA00023004"/>
    </source>
</evidence>
<evidence type="ECO:0000256" key="4">
    <source>
        <dbReference type="ARBA" id="ARBA00022982"/>
    </source>
</evidence>
<evidence type="ECO:0000313" key="9">
    <source>
        <dbReference type="EMBL" id="BBO99656.1"/>
    </source>
</evidence>
<name>A0A809SC50_9PROT</name>
<keyword evidence="3 6" id="KW-0479">Metal-binding</keyword>
<dbReference type="Proteomes" id="UP000463939">
    <property type="component" value="Chromosome"/>
</dbReference>
<feature type="chain" id="PRO_5032615090" description="Cytochrome c domain-containing protein" evidence="7">
    <location>
        <begin position="22"/>
        <end position="348"/>
    </location>
</feature>
<dbReference type="GO" id="GO:0020037">
    <property type="term" value="F:heme binding"/>
    <property type="evidence" value="ECO:0007669"/>
    <property type="project" value="InterPro"/>
</dbReference>
<dbReference type="InterPro" id="IPR036909">
    <property type="entry name" value="Cyt_c-like_dom_sf"/>
</dbReference>
<sequence length="348" mass="38098">MLLRYLSVIGLMWLGLGQALAGATGAQLYQQNCAVCHGETGTGGIGIPLALPSFQASISDDYVRQTIRLGRPGRVMPAFTQLRPDEIEAIVHYVRAWNKQPPIIYSSATIKGDPVHGSQLFENYCVACHGVNAEGGKGTGVTFSRPRELPIMAPALHNPGFLASASDAMIKATLMNGRDGTPMVSFLKRGLKEKDINDLVSYVRSLQKQPLPDSAKVLTVESPVIVRDSPYDLKTTVENVKQAVSNNNFFYGRVQTLEYGFTSPENENPKQVIVYFCNISLLNQVLAIDPRVGMFLPCRITIFEQDGKVKVMSVNPKVLSGLFNNAELNPLCDQMTQSYTAIIEEATL</sequence>
<dbReference type="KEGG" id="sniv:SFSGTM_03650"/>
<keyword evidence="2 6" id="KW-0349">Heme</keyword>
<protein>
    <recommendedName>
        <fullName evidence="8">Cytochrome c domain-containing protein</fullName>
    </recommendedName>
</protein>
<evidence type="ECO:0000259" key="8">
    <source>
        <dbReference type="PROSITE" id="PS51007"/>
    </source>
</evidence>
<feature type="signal peptide" evidence="7">
    <location>
        <begin position="1"/>
        <end position="21"/>
    </location>
</feature>
<keyword evidence="5 6" id="KW-0408">Iron</keyword>
<feature type="domain" description="Cytochrome c" evidence="8">
    <location>
        <begin position="112"/>
        <end position="207"/>
    </location>
</feature>
<dbReference type="AlphaFoldDB" id="A0A809SC50"/>
<dbReference type="GO" id="GO:0046872">
    <property type="term" value="F:metal ion binding"/>
    <property type="evidence" value="ECO:0007669"/>
    <property type="project" value="UniProtKB-KW"/>
</dbReference>
<keyword evidence="4" id="KW-0249">Electron transport</keyword>
<evidence type="ECO:0000313" key="10">
    <source>
        <dbReference type="Proteomes" id="UP000463939"/>
    </source>
</evidence>
<dbReference type="EMBL" id="AP021881">
    <property type="protein sequence ID" value="BBO99656.1"/>
    <property type="molecule type" value="Genomic_DNA"/>
</dbReference>
<proteinExistence type="predicted"/>
<dbReference type="SUPFAM" id="SSF103247">
    <property type="entry name" value="TT1751-like"/>
    <property type="match status" value="1"/>
</dbReference>
<dbReference type="InterPro" id="IPR035923">
    <property type="entry name" value="TT1751-like_sf"/>
</dbReference>
<gene>
    <name evidence="9" type="ORF">SFSGTM_03650</name>
</gene>
<dbReference type="CDD" id="cd14797">
    <property type="entry name" value="DUF302"/>
    <property type="match status" value="1"/>
</dbReference>
<feature type="domain" description="Cytochrome c" evidence="8">
    <location>
        <begin position="20"/>
        <end position="98"/>
    </location>
</feature>